<proteinExistence type="predicted"/>
<evidence type="ECO:0000313" key="1">
    <source>
        <dbReference type="EMBL" id="CAB1128146.1"/>
    </source>
</evidence>
<dbReference type="EMBL" id="LR778114">
    <property type="protein sequence ID" value="CAB1128146.1"/>
    <property type="molecule type" value="Genomic_DNA"/>
</dbReference>
<dbReference type="AlphaFoldDB" id="A0A6F8ZDQ9"/>
<dbReference type="InterPro" id="IPR036209">
    <property type="entry name" value="YwmB-like_sf"/>
</dbReference>
<evidence type="ECO:0000313" key="2">
    <source>
        <dbReference type="Proteomes" id="UP000503399"/>
    </source>
</evidence>
<dbReference type="Gene3D" id="3.30.360.40">
    <property type="entry name" value="YwmB-like"/>
    <property type="match status" value="1"/>
</dbReference>
<keyword evidence="2" id="KW-1185">Reference proteome</keyword>
<dbReference type="Proteomes" id="UP000503399">
    <property type="component" value="Chromosome"/>
</dbReference>
<sequence>MRMPRRRWGRAGLWALAVGGMTWLGVSTTATVLAPLKTAFAATGARPAGFSLDAWEALPGGRGGPPGLGAVVQTTLARLYHGHPPAGVVPVRRGGAGWASVTATVAAAGLTTRVIAERLSDGRTYLVVDRSLAGGWTGLPESLAVVSRVLAPWGGHVFLNLTLEGRRRAGRSGPEAVARRALAAVGARPVSDLVRPDLVSLAGYTPLIGASDRLHGRRVDLQAAIVPDPGGEWQVYVGTPLITITY</sequence>
<name>A0A6F8ZDQ9_9FIRM</name>
<gene>
    <name evidence="1" type="ORF">R50_0640</name>
</gene>
<accession>A0A6F8ZDQ9</accession>
<dbReference type="KEGG" id="hfv:R50_0640"/>
<reference evidence="1 2" key="1">
    <citation type="submission" date="2020-02" db="EMBL/GenBank/DDBJ databases">
        <authorList>
            <person name="Hogendoorn C."/>
        </authorList>
    </citation>
    <scope>NUCLEOTIDE SEQUENCE [LARGE SCALE GENOMIC DNA]</scope>
    <source>
        <strain evidence="1">R501</strain>
    </source>
</reference>
<protein>
    <recommendedName>
        <fullName evidence="3">TATA-box binding</fullName>
    </recommendedName>
</protein>
<evidence type="ECO:0008006" key="3">
    <source>
        <dbReference type="Google" id="ProtNLM"/>
    </source>
</evidence>
<dbReference type="Pfam" id="PF08680">
    <property type="entry name" value="DUF1779"/>
    <property type="match status" value="1"/>
</dbReference>
<dbReference type="SUPFAM" id="SSF143842">
    <property type="entry name" value="YwmB-like"/>
    <property type="match status" value="1"/>
</dbReference>
<organism evidence="1 2">
    <name type="scientific">Candidatus Hydrogenisulfobacillus filiaventi</name>
    <dbReference type="NCBI Taxonomy" id="2707344"/>
    <lineage>
        <taxon>Bacteria</taxon>
        <taxon>Bacillati</taxon>
        <taxon>Bacillota</taxon>
        <taxon>Clostridia</taxon>
        <taxon>Eubacteriales</taxon>
        <taxon>Clostridiales Family XVII. Incertae Sedis</taxon>
        <taxon>Candidatus Hydrogenisulfobacillus</taxon>
    </lineage>
</organism>
<dbReference type="InterPro" id="IPR014794">
    <property type="entry name" value="DUF1779"/>
</dbReference>